<dbReference type="Gene3D" id="1.10.1740.10">
    <property type="match status" value="1"/>
</dbReference>
<evidence type="ECO:0000313" key="1">
    <source>
        <dbReference type="EMBL" id="MFD1149853.1"/>
    </source>
</evidence>
<dbReference type="RefSeq" id="WP_380725417.1">
    <property type="nucleotide sequence ID" value="NZ_JBHTLK010000126.1"/>
</dbReference>
<dbReference type="InterPro" id="IPR013325">
    <property type="entry name" value="RNA_pol_sigma_r2"/>
</dbReference>
<name>A0ABW3QYC8_9PSEU</name>
<keyword evidence="2" id="KW-1185">Reference proteome</keyword>
<proteinExistence type="predicted"/>
<gene>
    <name evidence="1" type="ORF">ACFQ3T_22200</name>
</gene>
<dbReference type="EMBL" id="JBHTLK010000126">
    <property type="protein sequence ID" value="MFD1149853.1"/>
    <property type="molecule type" value="Genomic_DNA"/>
</dbReference>
<evidence type="ECO:0000313" key="2">
    <source>
        <dbReference type="Proteomes" id="UP001597168"/>
    </source>
</evidence>
<protein>
    <submittedName>
        <fullName evidence="1">RNA polymerase sigma factor</fullName>
    </submittedName>
</protein>
<comment type="caution">
    <text evidence="1">The sequence shown here is derived from an EMBL/GenBank/DDBJ whole genome shotgun (WGS) entry which is preliminary data.</text>
</comment>
<accession>A0ABW3QYC8</accession>
<reference evidence="2" key="1">
    <citation type="journal article" date="2019" name="Int. J. Syst. Evol. Microbiol.">
        <title>The Global Catalogue of Microorganisms (GCM) 10K type strain sequencing project: providing services to taxonomists for standard genome sequencing and annotation.</title>
        <authorList>
            <consortium name="The Broad Institute Genomics Platform"/>
            <consortium name="The Broad Institute Genome Sequencing Center for Infectious Disease"/>
            <person name="Wu L."/>
            <person name="Ma J."/>
        </authorList>
    </citation>
    <scope>NUCLEOTIDE SEQUENCE [LARGE SCALE GENOMIC DNA]</scope>
    <source>
        <strain evidence="2">CCUG 60214</strain>
    </source>
</reference>
<organism evidence="1 2">
    <name type="scientific">Saccharothrix hoggarensis</name>
    <dbReference type="NCBI Taxonomy" id="913853"/>
    <lineage>
        <taxon>Bacteria</taxon>
        <taxon>Bacillati</taxon>
        <taxon>Actinomycetota</taxon>
        <taxon>Actinomycetes</taxon>
        <taxon>Pseudonocardiales</taxon>
        <taxon>Pseudonocardiaceae</taxon>
        <taxon>Saccharothrix</taxon>
    </lineage>
</organism>
<dbReference type="Proteomes" id="UP001597168">
    <property type="component" value="Unassembled WGS sequence"/>
</dbReference>
<dbReference type="SUPFAM" id="SSF88946">
    <property type="entry name" value="Sigma2 domain of RNA polymerase sigma factors"/>
    <property type="match status" value="1"/>
</dbReference>
<sequence>MDACPCSMCKERDRCDTYTFVAEAVQAHHQEDLERACAKVTADVPRLLADVRLHLHRWNDHSCPSDVPVERWLDKIARNVVKVREWSDWRVYGQSDFAELHRAYEKKIRLRARGMGLDNPADLDDVVQEVFLKFYRHLRVPGALNPLALLGKMTGQQVNRQNGKSHRRREVLKIDDERTRDLFEQARHQPEYDDDETVSRWTAFALDVLRTHGVRDDLPLDTFARDNAEWLDFCTELKAHASGGGRRGWLDGARVVGETVAALACLDHLGGPRHQEMREVLDSVLGAPNRGQSMRRGWKYLQPLAAKHNIVPEDGTNGRTS</sequence>